<evidence type="ECO:0000313" key="1">
    <source>
        <dbReference type="EMBL" id="SPD86277.1"/>
    </source>
</evidence>
<dbReference type="AlphaFoldDB" id="A0A2N9JDT8"/>
<dbReference type="EMBL" id="LT985188">
    <property type="protein sequence ID" value="SPD86277.1"/>
    <property type="molecule type" value="Genomic_DNA"/>
</dbReference>
<dbReference type="SUPFAM" id="SSF55961">
    <property type="entry name" value="Bet v1-like"/>
    <property type="match status" value="1"/>
</dbReference>
<dbReference type="InterPro" id="IPR019639">
    <property type="entry name" value="DUF2505"/>
</dbReference>
<evidence type="ECO:0000313" key="2">
    <source>
        <dbReference type="Proteomes" id="UP000238164"/>
    </source>
</evidence>
<dbReference type="InterPro" id="IPR023393">
    <property type="entry name" value="START-like_dom_sf"/>
</dbReference>
<protein>
    <recommendedName>
        <fullName evidence="3">DUF2505 domain-containing protein</fullName>
    </recommendedName>
</protein>
<dbReference type="Pfam" id="PF10698">
    <property type="entry name" value="DUF2505"/>
    <property type="match status" value="1"/>
</dbReference>
<dbReference type="Proteomes" id="UP000238164">
    <property type="component" value="Chromosome 1"/>
</dbReference>
<proteinExistence type="predicted"/>
<dbReference type="Gene3D" id="3.30.530.20">
    <property type="match status" value="1"/>
</dbReference>
<name>A0A2N9JDT8_9ACTN</name>
<reference evidence="1 2" key="1">
    <citation type="submission" date="2018-02" db="EMBL/GenBank/DDBJ databases">
        <authorList>
            <person name="Cohen D.B."/>
            <person name="Kent A.D."/>
        </authorList>
    </citation>
    <scope>NUCLEOTIDE SEQUENCE [LARGE SCALE GENOMIC DNA]</scope>
    <source>
        <strain evidence="1">1</strain>
    </source>
</reference>
<keyword evidence="2" id="KW-1185">Reference proteome</keyword>
<accession>A0A2N9JDT8</accession>
<evidence type="ECO:0008006" key="3">
    <source>
        <dbReference type="Google" id="ProtNLM"/>
    </source>
</evidence>
<sequence length="165" mass="17515">MARMQIEAHNDFAADPAAVHAMLTDADFLSAVCVESGDLSHRVAATPDHSAVERTMRTPSVVQRFLGDTLTLLQDIRWNAPAADGSRTGTLDLTVRGMPAKADVTIALRPGGRGTLVDFTGDFSIKVPFLGGKLEAQAAPALLEGFAVQQKVGDEWLATRNAESA</sequence>
<dbReference type="KEGG" id="mgg:MPLG2_1241"/>
<gene>
    <name evidence="1" type="ORF">MPLG2_1241</name>
</gene>
<organism evidence="1 2">
    <name type="scientific">Micropruina glycogenica</name>
    <dbReference type="NCBI Taxonomy" id="75385"/>
    <lineage>
        <taxon>Bacteria</taxon>
        <taxon>Bacillati</taxon>
        <taxon>Actinomycetota</taxon>
        <taxon>Actinomycetes</taxon>
        <taxon>Propionibacteriales</taxon>
        <taxon>Nocardioidaceae</taxon>
        <taxon>Micropruina</taxon>
    </lineage>
</organism>